<feature type="active site" description="Proton donor" evidence="7">
    <location>
        <position position="449"/>
    </location>
</feature>
<dbReference type="GO" id="GO:0006099">
    <property type="term" value="P:tricarboxylic acid cycle"/>
    <property type="evidence" value="ECO:0007669"/>
    <property type="project" value="UniProtKB-KW"/>
</dbReference>
<dbReference type="SUPFAM" id="SSF51645">
    <property type="entry name" value="Malate synthase G"/>
    <property type="match status" value="1"/>
</dbReference>
<dbReference type="AlphaFoldDB" id="A0AAE3L0T3"/>
<dbReference type="Pfam" id="PF01274">
    <property type="entry name" value="MS_TIM-barrel"/>
    <property type="match status" value="1"/>
</dbReference>
<dbReference type="GO" id="GO:0004474">
    <property type="term" value="F:malate synthase activity"/>
    <property type="evidence" value="ECO:0007669"/>
    <property type="project" value="UniProtKB-EC"/>
</dbReference>
<feature type="domain" description="Malate synthase N-terminal" evidence="10">
    <location>
        <begin position="22"/>
        <end position="74"/>
    </location>
</feature>
<keyword evidence="3 8" id="KW-0329">Glyoxylate bypass</keyword>
<dbReference type="EC" id="2.3.3.9" evidence="2 8"/>
<dbReference type="PROSITE" id="PS00510">
    <property type="entry name" value="MALATE_SYNTHASE"/>
    <property type="match status" value="1"/>
</dbReference>
<sequence length="540" mass="61137">MNDASHAQKVAGLEILTPAPAAEHERILSPEALAFVEGLVREFRPRVDALLEARHERQARLDAGELPDFLDATADIRNADWQVAPLPADLQDRRVEITGPVDRRMVVNALNSGARLFMADFEDASSPTWQAMIDGQVNLYDAIRRQIDFTADNGKDYRLNDQVATLLVRPRGWHMEEGHVLVDGRPVPAGLWDFGLYLYHNAHALLEHGSGPYFYLPKMQSHLEARLWNDVFNYAQDALAIPRGTIKATVLIETVLAAFEMDEILYELREHSAGLNCGRWDYIFSFIKCFRNHPNVVLPDRSQVTMTTPFMRAYSQLLIKTCHKRGVHAMGGMAAQLPVRDDPDLNEMAMLKVRRDKEREARDGHDGSWVGHPALVPICEDVFNQYMPEDNQISKQRDDVEVSAADLLRLPEGSITIHGLMSNVSAALRYTEAWLGGLGAVPIYNLMEDAATAEIARAQVWQWIQYPKGMLADSRAVNEELFRRVLAHEIESIRIVYGEQFFARRHYQAAAELLDHMITAQELPEFLTLEAYRQLAEIHG</sequence>
<dbReference type="InterPro" id="IPR048355">
    <property type="entry name" value="MS_C"/>
</dbReference>
<evidence type="ECO:0000256" key="3">
    <source>
        <dbReference type="ARBA" id="ARBA00022435"/>
    </source>
</evidence>
<gene>
    <name evidence="12" type="ORF">J2T55_001086</name>
</gene>
<feature type="domain" description="Malate synthase TIM barrel" evidence="9">
    <location>
        <begin position="165"/>
        <end position="409"/>
    </location>
</feature>
<dbReference type="FunFam" id="1.20.1220.12:FF:000001">
    <property type="entry name" value="Malate synthase"/>
    <property type="match status" value="1"/>
</dbReference>
<dbReference type="GO" id="GO:0005737">
    <property type="term" value="C:cytoplasm"/>
    <property type="evidence" value="ECO:0007669"/>
    <property type="project" value="TreeGrafter"/>
</dbReference>
<evidence type="ECO:0000256" key="2">
    <source>
        <dbReference type="ARBA" id="ARBA00012636"/>
    </source>
</evidence>
<dbReference type="InterPro" id="IPR006252">
    <property type="entry name" value="Malate_synthA"/>
</dbReference>
<reference evidence="12" key="1">
    <citation type="submission" date="2022-08" db="EMBL/GenBank/DDBJ databases">
        <title>Genomic Encyclopedia of Type Strains, Phase III (KMG-III): the genomes of soil and plant-associated and newly described type strains.</title>
        <authorList>
            <person name="Whitman W."/>
        </authorList>
    </citation>
    <scope>NUCLEOTIDE SEQUENCE</scope>
    <source>
        <strain evidence="12">HMT 1</strain>
    </source>
</reference>
<name>A0AAE3L0T3_9GAMM</name>
<comment type="catalytic activity">
    <reaction evidence="6 8">
        <text>glyoxylate + acetyl-CoA + H2O = (S)-malate + CoA + H(+)</text>
        <dbReference type="Rhea" id="RHEA:18181"/>
        <dbReference type="ChEBI" id="CHEBI:15377"/>
        <dbReference type="ChEBI" id="CHEBI:15378"/>
        <dbReference type="ChEBI" id="CHEBI:15589"/>
        <dbReference type="ChEBI" id="CHEBI:36655"/>
        <dbReference type="ChEBI" id="CHEBI:57287"/>
        <dbReference type="ChEBI" id="CHEBI:57288"/>
        <dbReference type="EC" id="2.3.3.9"/>
    </reaction>
</comment>
<dbReference type="CDD" id="cd00727">
    <property type="entry name" value="malate_synt_A"/>
    <property type="match status" value="1"/>
</dbReference>
<keyword evidence="5 8" id="KW-0808">Transferase</keyword>
<dbReference type="InterPro" id="IPR019830">
    <property type="entry name" value="Malate_synthase_CS"/>
</dbReference>
<dbReference type="InterPro" id="IPR048356">
    <property type="entry name" value="MS_N"/>
</dbReference>
<evidence type="ECO:0000256" key="4">
    <source>
        <dbReference type="ARBA" id="ARBA00022532"/>
    </source>
</evidence>
<dbReference type="EMBL" id="JANUCT010000006">
    <property type="protein sequence ID" value="MCS3903069.1"/>
    <property type="molecule type" value="Genomic_DNA"/>
</dbReference>
<dbReference type="InterPro" id="IPR001465">
    <property type="entry name" value="Malate_synthase_TIM"/>
</dbReference>
<dbReference type="FunFam" id="3.20.20.360:FF:000001">
    <property type="entry name" value="Malate synthase"/>
    <property type="match status" value="1"/>
</dbReference>
<accession>A0AAE3L0T3</accession>
<evidence type="ECO:0000259" key="9">
    <source>
        <dbReference type="Pfam" id="PF01274"/>
    </source>
</evidence>
<dbReference type="Gene3D" id="3.20.20.360">
    <property type="entry name" value="Malate synthase, domain 3"/>
    <property type="match status" value="1"/>
</dbReference>
<evidence type="ECO:0000313" key="13">
    <source>
        <dbReference type="Proteomes" id="UP001204445"/>
    </source>
</evidence>
<dbReference type="RefSeq" id="WP_259054680.1">
    <property type="nucleotide sequence ID" value="NZ_JANUCT010000006.1"/>
</dbReference>
<evidence type="ECO:0000256" key="5">
    <source>
        <dbReference type="ARBA" id="ARBA00022679"/>
    </source>
</evidence>
<feature type="active site" description="Proton acceptor" evidence="7">
    <location>
        <position position="169"/>
    </location>
</feature>
<dbReference type="PIRSF" id="PIRSF001363">
    <property type="entry name" value="Malate_synth"/>
    <property type="match status" value="1"/>
</dbReference>
<keyword evidence="4 8" id="KW-0816">Tricarboxylic acid cycle</keyword>
<dbReference type="GO" id="GO:0006097">
    <property type="term" value="P:glyoxylate cycle"/>
    <property type="evidence" value="ECO:0007669"/>
    <property type="project" value="UniProtKB-KW"/>
</dbReference>
<evidence type="ECO:0000313" key="12">
    <source>
        <dbReference type="EMBL" id="MCS3903069.1"/>
    </source>
</evidence>
<comment type="similarity">
    <text evidence="1 8">Belongs to the malate synthase family.</text>
</comment>
<evidence type="ECO:0000256" key="1">
    <source>
        <dbReference type="ARBA" id="ARBA00006394"/>
    </source>
</evidence>
<feature type="domain" description="Malate synthase C-terminal" evidence="11">
    <location>
        <begin position="415"/>
        <end position="535"/>
    </location>
</feature>
<dbReference type="PANTHER" id="PTHR42902:SF1">
    <property type="entry name" value="MALATE SYNTHASE 1-RELATED"/>
    <property type="match status" value="1"/>
</dbReference>
<dbReference type="Pfam" id="PF20659">
    <property type="entry name" value="MS_C"/>
    <property type="match status" value="1"/>
</dbReference>
<dbReference type="Pfam" id="PF20656">
    <property type="entry name" value="MS_N"/>
    <property type="match status" value="1"/>
</dbReference>
<comment type="pathway">
    <text evidence="8">Carbohydrate metabolism; glyoxylate cycle; (S)-malate from isocitrate: step 2/2.</text>
</comment>
<dbReference type="InterPro" id="IPR044856">
    <property type="entry name" value="Malate_synth_C_sf"/>
</dbReference>
<proteinExistence type="inferred from homology"/>
<dbReference type="PANTHER" id="PTHR42902">
    <property type="entry name" value="MALATE SYNTHASE"/>
    <property type="match status" value="1"/>
</dbReference>
<dbReference type="Gene3D" id="1.20.1220.12">
    <property type="entry name" value="Malate synthase, domain III"/>
    <property type="match status" value="1"/>
</dbReference>
<evidence type="ECO:0000256" key="6">
    <source>
        <dbReference type="ARBA" id="ARBA00047918"/>
    </source>
</evidence>
<dbReference type="InterPro" id="IPR011076">
    <property type="entry name" value="Malate_synth_sf"/>
</dbReference>
<comment type="caution">
    <text evidence="12">The sequence shown here is derived from an EMBL/GenBank/DDBJ whole genome shotgun (WGS) entry which is preliminary data.</text>
</comment>
<evidence type="ECO:0000259" key="10">
    <source>
        <dbReference type="Pfam" id="PF20656"/>
    </source>
</evidence>
<dbReference type="Proteomes" id="UP001204445">
    <property type="component" value="Unassembled WGS sequence"/>
</dbReference>
<protein>
    <recommendedName>
        <fullName evidence="2 8">Malate synthase</fullName>
        <ecNumber evidence="2 8">2.3.3.9</ecNumber>
    </recommendedName>
</protein>
<evidence type="ECO:0000256" key="8">
    <source>
        <dbReference type="RuleBase" id="RU000555"/>
    </source>
</evidence>
<evidence type="ECO:0000256" key="7">
    <source>
        <dbReference type="PIRSR" id="PIRSR001363-1"/>
    </source>
</evidence>
<keyword evidence="13" id="KW-1185">Reference proteome</keyword>
<organism evidence="12 13">
    <name type="scientific">Methylohalomonas lacus</name>
    <dbReference type="NCBI Taxonomy" id="398773"/>
    <lineage>
        <taxon>Bacteria</taxon>
        <taxon>Pseudomonadati</taxon>
        <taxon>Pseudomonadota</taxon>
        <taxon>Gammaproteobacteria</taxon>
        <taxon>Methylohalomonadales</taxon>
        <taxon>Methylohalomonadaceae</taxon>
        <taxon>Methylohalomonas</taxon>
    </lineage>
</organism>
<dbReference type="NCBIfam" id="TIGR01344">
    <property type="entry name" value="malate_syn_A"/>
    <property type="match status" value="1"/>
</dbReference>
<dbReference type="InterPro" id="IPR046363">
    <property type="entry name" value="MS_N_TIM-barrel_dom"/>
</dbReference>
<keyword evidence="12" id="KW-0012">Acyltransferase</keyword>
<evidence type="ECO:0000259" key="11">
    <source>
        <dbReference type="Pfam" id="PF20659"/>
    </source>
</evidence>